<proteinExistence type="predicted"/>
<protein>
    <submittedName>
        <fullName evidence="1">Uncharacterized protein</fullName>
    </submittedName>
</protein>
<dbReference type="InParanoid" id="A0A1J7IBN4"/>
<dbReference type="EMBL" id="KV875102">
    <property type="protein sequence ID" value="OIW25095.1"/>
    <property type="molecule type" value="Genomic_DNA"/>
</dbReference>
<reference evidence="1 2" key="1">
    <citation type="submission" date="2016-10" db="EMBL/GenBank/DDBJ databases">
        <title>Draft genome sequence of Coniochaeta ligniaria NRRL30616, a lignocellulolytic fungus for bioabatement of inhibitors in plant biomass hydrolysates.</title>
        <authorList>
            <consortium name="DOE Joint Genome Institute"/>
            <person name="Jimenez D.J."/>
            <person name="Hector R.E."/>
            <person name="Riley R."/>
            <person name="Sun H."/>
            <person name="Grigoriev I.V."/>
            <person name="Van Elsas J.D."/>
            <person name="Nichols N.N."/>
        </authorList>
    </citation>
    <scope>NUCLEOTIDE SEQUENCE [LARGE SCALE GENOMIC DNA]</scope>
    <source>
        <strain evidence="1 2">NRRL 30616</strain>
    </source>
</reference>
<dbReference type="Proteomes" id="UP000182658">
    <property type="component" value="Unassembled WGS sequence"/>
</dbReference>
<evidence type="ECO:0000313" key="2">
    <source>
        <dbReference type="Proteomes" id="UP000182658"/>
    </source>
</evidence>
<sequence>MTLPAGIVIKVQHSGSADEKLPKLSIGNVLYPPQAYPPSEAGKSGQTKGRGDMGHYCAMNSTVPMILPEVIEKMEKMVEVYVLSIFDDAEKLATGVQQWFPGLTVEYMDIQDLRNMLNWFTENGRYARGAVEVVEWWRGGNGGIGDDMGGGDGRGVVVEVIEADFSPSNAKFSLFPHIGYAFQDALRSSKRHSSRHLACIGP</sequence>
<organism evidence="1 2">
    <name type="scientific">Coniochaeta ligniaria NRRL 30616</name>
    <dbReference type="NCBI Taxonomy" id="1408157"/>
    <lineage>
        <taxon>Eukaryota</taxon>
        <taxon>Fungi</taxon>
        <taxon>Dikarya</taxon>
        <taxon>Ascomycota</taxon>
        <taxon>Pezizomycotina</taxon>
        <taxon>Sordariomycetes</taxon>
        <taxon>Sordariomycetidae</taxon>
        <taxon>Coniochaetales</taxon>
        <taxon>Coniochaetaceae</taxon>
        <taxon>Coniochaeta</taxon>
    </lineage>
</organism>
<name>A0A1J7IBN4_9PEZI</name>
<gene>
    <name evidence="1" type="ORF">CONLIGDRAFT_684968</name>
</gene>
<dbReference type="AlphaFoldDB" id="A0A1J7IBN4"/>
<evidence type="ECO:0000313" key="1">
    <source>
        <dbReference type="EMBL" id="OIW25095.1"/>
    </source>
</evidence>
<accession>A0A1J7IBN4</accession>
<keyword evidence="2" id="KW-1185">Reference proteome</keyword>